<dbReference type="EMBL" id="BQNB010011092">
    <property type="protein sequence ID" value="GJS86016.1"/>
    <property type="molecule type" value="Genomic_DNA"/>
</dbReference>
<accession>A0ABQ4Z8F3</accession>
<keyword evidence="1" id="KW-0175">Coiled coil</keyword>
<evidence type="ECO:0000313" key="3">
    <source>
        <dbReference type="EMBL" id="GJS86016.1"/>
    </source>
</evidence>
<evidence type="ECO:0000256" key="2">
    <source>
        <dbReference type="SAM" id="MobiDB-lite"/>
    </source>
</evidence>
<sequence length="663" mass="74233">MVTFGVPGYLPEYLPISRRGMSISEPGEMAPERSKAVVLPKFDMHVITSDLTSDELKTTVDEYAIPEDLHPRLPPPESLFSFENKTGGRARKCFKEVTTSLKGWKKKFFVIDRRAIPDAMPWRYGDTNLHDDFPANYDETDVARISEFLVPLRPPPRHLLYVCVLTTACRHPELRYDIKDNGKNVIDMDTFLKLPSWTGTVVKLTVAQKNLEKPDAKVAAAREKKERQNLAKAEAKRTGADVGGTLSVTPRQAIPEIVKTTVVATPEVAKVVPDVEKVVVDLSGNTRVSTPPVEVNQPSPPRQHDNTQVSPHLDAHSQYSPHGHGDESLVDKYVPNWGLRSDLRICTPGTCKELVSHLATPAEDEFLGGLSNADIVGRAYLTLGQSVATQEEILKRHEQLCQDYVDLGSFGDVQSLELDRLRSSLQIMTQDNNVLNKRLVLLDGAHSECMSRDKELSDRVNDLERERDEWRSTASDQVEKIRSLEKDLEPRTQQLIAAEEKVKALENEKLALSAQLAQAETDRKKLVREFIPTVVKRLHASVEYRKSLAEPVQLCFTAGWLGGLSLGRTEDEITRFLSETEDLDIEGSKSWEAKHHELFKMSYPYVQKVAASYDLPMSDLLKVSLDVPAPLNTKSNPKETVENASQQPLHSTPKTTTDLDVAI</sequence>
<evidence type="ECO:0000256" key="1">
    <source>
        <dbReference type="SAM" id="Coils"/>
    </source>
</evidence>
<evidence type="ECO:0000313" key="4">
    <source>
        <dbReference type="Proteomes" id="UP001151760"/>
    </source>
</evidence>
<dbReference type="Proteomes" id="UP001151760">
    <property type="component" value="Unassembled WGS sequence"/>
</dbReference>
<gene>
    <name evidence="3" type="ORF">Tco_0752557</name>
</gene>
<feature type="region of interest" description="Disordered" evidence="2">
    <location>
        <begin position="286"/>
        <end position="327"/>
    </location>
</feature>
<reference evidence="3" key="1">
    <citation type="journal article" date="2022" name="Int. J. Mol. Sci.">
        <title>Draft Genome of Tanacetum Coccineum: Genomic Comparison of Closely Related Tanacetum-Family Plants.</title>
        <authorList>
            <person name="Yamashiro T."/>
            <person name="Shiraishi A."/>
            <person name="Nakayama K."/>
            <person name="Satake H."/>
        </authorList>
    </citation>
    <scope>NUCLEOTIDE SEQUENCE</scope>
</reference>
<feature type="coiled-coil region" evidence="1">
    <location>
        <begin position="418"/>
        <end position="529"/>
    </location>
</feature>
<keyword evidence="4" id="KW-1185">Reference proteome</keyword>
<comment type="caution">
    <text evidence="3">The sequence shown here is derived from an EMBL/GenBank/DDBJ whole genome shotgun (WGS) entry which is preliminary data.</text>
</comment>
<feature type="compositionally biased region" description="Polar residues" evidence="2">
    <location>
        <begin position="642"/>
        <end position="663"/>
    </location>
</feature>
<feature type="region of interest" description="Disordered" evidence="2">
    <location>
        <begin position="632"/>
        <end position="663"/>
    </location>
</feature>
<organism evidence="3 4">
    <name type="scientific">Tanacetum coccineum</name>
    <dbReference type="NCBI Taxonomy" id="301880"/>
    <lineage>
        <taxon>Eukaryota</taxon>
        <taxon>Viridiplantae</taxon>
        <taxon>Streptophyta</taxon>
        <taxon>Embryophyta</taxon>
        <taxon>Tracheophyta</taxon>
        <taxon>Spermatophyta</taxon>
        <taxon>Magnoliopsida</taxon>
        <taxon>eudicotyledons</taxon>
        <taxon>Gunneridae</taxon>
        <taxon>Pentapetalae</taxon>
        <taxon>asterids</taxon>
        <taxon>campanulids</taxon>
        <taxon>Asterales</taxon>
        <taxon>Asteraceae</taxon>
        <taxon>Asteroideae</taxon>
        <taxon>Anthemideae</taxon>
        <taxon>Anthemidinae</taxon>
        <taxon>Tanacetum</taxon>
    </lineage>
</organism>
<proteinExistence type="predicted"/>
<reference evidence="3" key="2">
    <citation type="submission" date="2022-01" db="EMBL/GenBank/DDBJ databases">
        <authorList>
            <person name="Yamashiro T."/>
            <person name="Shiraishi A."/>
            <person name="Satake H."/>
            <person name="Nakayama K."/>
        </authorList>
    </citation>
    <scope>NUCLEOTIDE SEQUENCE</scope>
</reference>
<name>A0ABQ4Z8F3_9ASTR</name>
<protein>
    <submittedName>
        <fullName evidence="3">Uncharacterized protein</fullName>
    </submittedName>
</protein>